<dbReference type="EMBL" id="DAKRPA010000137">
    <property type="protein sequence ID" value="DAZ97384.1"/>
    <property type="molecule type" value="Genomic_DNA"/>
</dbReference>
<comment type="caution">
    <text evidence="1">The sequence shown here is derived from an EMBL/GenBank/DDBJ whole genome shotgun (WGS) entry which is preliminary data.</text>
</comment>
<dbReference type="Proteomes" id="UP001146120">
    <property type="component" value="Unassembled WGS sequence"/>
</dbReference>
<keyword evidence="2" id="KW-1185">Reference proteome</keyword>
<reference evidence="1" key="2">
    <citation type="journal article" date="2023" name="Microbiol Resour">
        <title>Decontamination and Annotation of the Draft Genome Sequence of the Oomycete Lagenidium giganteum ARSEF 373.</title>
        <authorList>
            <person name="Morgan W.R."/>
            <person name="Tartar A."/>
        </authorList>
    </citation>
    <scope>NUCLEOTIDE SEQUENCE</scope>
    <source>
        <strain evidence="1">ARSEF 373</strain>
    </source>
</reference>
<dbReference type="Pfam" id="PF14223">
    <property type="entry name" value="Retrotran_gag_2"/>
    <property type="match status" value="1"/>
</dbReference>
<evidence type="ECO:0000313" key="1">
    <source>
        <dbReference type="EMBL" id="DAZ97384.1"/>
    </source>
</evidence>
<dbReference type="AlphaFoldDB" id="A0AAV2YVX6"/>
<organism evidence="1 2">
    <name type="scientific">Lagenidium giganteum</name>
    <dbReference type="NCBI Taxonomy" id="4803"/>
    <lineage>
        <taxon>Eukaryota</taxon>
        <taxon>Sar</taxon>
        <taxon>Stramenopiles</taxon>
        <taxon>Oomycota</taxon>
        <taxon>Peronosporomycetes</taxon>
        <taxon>Pythiales</taxon>
        <taxon>Pythiaceae</taxon>
    </lineage>
</organism>
<feature type="non-terminal residue" evidence="1">
    <location>
        <position position="44"/>
    </location>
</feature>
<proteinExistence type="predicted"/>
<gene>
    <name evidence="1" type="ORF">N0F65_003407</name>
</gene>
<protein>
    <submittedName>
        <fullName evidence="1">Uncharacterized protein</fullName>
    </submittedName>
</protein>
<name>A0AAV2YVX6_9STRA</name>
<reference evidence="1" key="1">
    <citation type="submission" date="2022-11" db="EMBL/GenBank/DDBJ databases">
        <authorList>
            <person name="Morgan W.R."/>
            <person name="Tartar A."/>
        </authorList>
    </citation>
    <scope>NUCLEOTIDE SEQUENCE</scope>
    <source>
        <strain evidence="1">ARSEF 373</strain>
    </source>
</reference>
<sequence length="44" mass="4761">MQATGEAMPEGRPLVILLGSLPAEYDMLCTVIENANEISLIEVK</sequence>
<evidence type="ECO:0000313" key="2">
    <source>
        <dbReference type="Proteomes" id="UP001146120"/>
    </source>
</evidence>
<accession>A0AAV2YVX6</accession>